<dbReference type="SUPFAM" id="SSF103657">
    <property type="entry name" value="BAR/IMD domain-like"/>
    <property type="match status" value="1"/>
</dbReference>
<evidence type="ECO:0000313" key="1">
    <source>
        <dbReference type="EMBL" id="KAK4467412.1"/>
    </source>
</evidence>
<dbReference type="InterPro" id="IPR008952">
    <property type="entry name" value="Tetraspanin_EC2_sf"/>
</dbReference>
<reference evidence="1" key="2">
    <citation type="journal article" date="2023" name="Infect Dis Poverty">
        <title>Chromosome-scale genome of the human blood fluke Schistosoma mekongi and its implications for public health.</title>
        <authorList>
            <person name="Zhou M."/>
            <person name="Xu L."/>
            <person name="Xu D."/>
            <person name="Chen W."/>
            <person name="Khan J."/>
            <person name="Hu Y."/>
            <person name="Huang H."/>
            <person name="Wei H."/>
            <person name="Zhang Y."/>
            <person name="Chusongsang P."/>
            <person name="Tanasarnprasert K."/>
            <person name="Hu X."/>
            <person name="Limpanont Y."/>
            <person name="Lv Z."/>
        </authorList>
    </citation>
    <scope>NUCLEOTIDE SEQUENCE</scope>
    <source>
        <strain evidence="1">LV_2022a</strain>
    </source>
</reference>
<organism evidence="1 2">
    <name type="scientific">Schistosoma mekongi</name>
    <name type="common">Parasitic worm</name>
    <dbReference type="NCBI Taxonomy" id="38744"/>
    <lineage>
        <taxon>Eukaryota</taxon>
        <taxon>Metazoa</taxon>
        <taxon>Spiralia</taxon>
        <taxon>Lophotrochozoa</taxon>
        <taxon>Platyhelminthes</taxon>
        <taxon>Trematoda</taxon>
        <taxon>Digenea</taxon>
        <taxon>Strigeidida</taxon>
        <taxon>Schistosomatoidea</taxon>
        <taxon>Schistosomatidae</taxon>
        <taxon>Schistosoma</taxon>
    </lineage>
</organism>
<comment type="caution">
    <text evidence="1">The sequence shown here is derived from an EMBL/GenBank/DDBJ whole genome shotgun (WGS) entry which is preliminary data.</text>
</comment>
<protein>
    <submittedName>
        <fullName evidence="1">Uncharacterized protein</fullName>
    </submittedName>
</protein>
<dbReference type="InterPro" id="IPR027267">
    <property type="entry name" value="AH/BAR_dom_sf"/>
</dbReference>
<sequence>MEIGIATKVAAVDNQFTCDSLSSSIKNYEKEYNYQMQFDDLQSTFECCGANSSKDYDSFQNYRRNRPSSCLYNILLFTKVLTRQRTLFEKTRKHLKDKWKTDVKRMLDAENSLFKAKTAYYQRCQAGVKLREELATAQNFLNELSASLSASFSGGTPSLTLSTGTVSSTLTTGITSGQSNLSGDLLFYWVLWRKLDYKFYITEKL</sequence>
<proteinExistence type="predicted"/>
<accession>A0AAE2D184</accession>
<dbReference type="CDD" id="cd03127">
    <property type="entry name" value="tetraspanin_LEL"/>
    <property type="match status" value="1"/>
</dbReference>
<evidence type="ECO:0000313" key="2">
    <source>
        <dbReference type="Proteomes" id="UP001292079"/>
    </source>
</evidence>
<gene>
    <name evidence="1" type="ORF">MN116_009091</name>
</gene>
<name>A0AAE2D184_SCHME</name>
<keyword evidence="2" id="KW-1185">Reference proteome</keyword>
<dbReference type="Proteomes" id="UP001292079">
    <property type="component" value="Unassembled WGS sequence"/>
</dbReference>
<dbReference type="AlphaFoldDB" id="A0AAE2D184"/>
<dbReference type="GO" id="GO:0016020">
    <property type="term" value="C:membrane"/>
    <property type="evidence" value="ECO:0007669"/>
    <property type="project" value="InterPro"/>
</dbReference>
<dbReference type="Gene3D" id="1.10.1450.10">
    <property type="entry name" value="Tetraspanin"/>
    <property type="match status" value="1"/>
</dbReference>
<dbReference type="SUPFAM" id="SSF48652">
    <property type="entry name" value="Tetraspanin"/>
    <property type="match status" value="1"/>
</dbReference>
<reference evidence="1" key="1">
    <citation type="submission" date="2022-04" db="EMBL/GenBank/DDBJ databases">
        <authorList>
            <person name="Xu L."/>
            <person name="Lv Z."/>
        </authorList>
    </citation>
    <scope>NUCLEOTIDE SEQUENCE</scope>
    <source>
        <strain evidence="1">LV_2022a</strain>
    </source>
</reference>
<dbReference type="EMBL" id="JALJAT010000098">
    <property type="protein sequence ID" value="KAK4467412.1"/>
    <property type="molecule type" value="Genomic_DNA"/>
</dbReference>